<dbReference type="Pfam" id="PF00134">
    <property type="entry name" value="Cyclin_N"/>
    <property type="match status" value="1"/>
</dbReference>
<organism evidence="2 3">
    <name type="scientific">Dissophora globulifera</name>
    <dbReference type="NCBI Taxonomy" id="979702"/>
    <lineage>
        <taxon>Eukaryota</taxon>
        <taxon>Fungi</taxon>
        <taxon>Fungi incertae sedis</taxon>
        <taxon>Mucoromycota</taxon>
        <taxon>Mortierellomycotina</taxon>
        <taxon>Mortierellomycetes</taxon>
        <taxon>Mortierellales</taxon>
        <taxon>Mortierellaceae</taxon>
        <taxon>Dissophora</taxon>
    </lineage>
</organism>
<dbReference type="GO" id="GO:0006357">
    <property type="term" value="P:regulation of transcription by RNA polymerase II"/>
    <property type="evidence" value="ECO:0007669"/>
    <property type="project" value="InterPro"/>
</dbReference>
<keyword evidence="2" id="KW-0418">Kinase</keyword>
<accession>A0A9P6UR29</accession>
<dbReference type="GO" id="GO:0016538">
    <property type="term" value="F:cyclin-dependent protein serine/threonine kinase regulator activity"/>
    <property type="evidence" value="ECO:0007669"/>
    <property type="project" value="InterPro"/>
</dbReference>
<dbReference type="InterPro" id="IPR036915">
    <property type="entry name" value="Cyclin-like_sf"/>
</dbReference>
<gene>
    <name evidence="2" type="primary">CTK2</name>
    <name evidence="2" type="ORF">BGZ99_007350</name>
</gene>
<keyword evidence="3" id="KW-1185">Reference proteome</keyword>
<keyword evidence="2" id="KW-0808">Transferase</keyword>
<feature type="domain" description="Cyclin N-terminal" evidence="1">
    <location>
        <begin position="11"/>
        <end position="77"/>
    </location>
</feature>
<proteinExistence type="predicted"/>
<dbReference type="Gene3D" id="1.10.472.10">
    <property type="entry name" value="Cyclin-like"/>
    <property type="match status" value="1"/>
</dbReference>
<evidence type="ECO:0000313" key="3">
    <source>
        <dbReference type="Proteomes" id="UP000738325"/>
    </source>
</evidence>
<sequence length="143" mass="16882">MFNSVADTGNEVVMACLFVSSKVEDTIKKLKDIMMATYYYRHPDTADWDPESKEGEEQRKRVLSYEKMVLESICFDFRIIHPYRYVIKFVKTMQGGSDMHRQLYDRIHITLNDARQLDIEHQQPKLKRARTDFDRPMGVQAGK</sequence>
<dbReference type="GO" id="GO:0016301">
    <property type="term" value="F:kinase activity"/>
    <property type="evidence" value="ECO:0007669"/>
    <property type="project" value="UniProtKB-KW"/>
</dbReference>
<dbReference type="SUPFAM" id="SSF47954">
    <property type="entry name" value="Cyclin-like"/>
    <property type="match status" value="1"/>
</dbReference>
<reference evidence="2" key="1">
    <citation type="journal article" date="2020" name="Fungal Divers.">
        <title>Resolving the Mortierellaceae phylogeny through synthesis of multi-gene phylogenetics and phylogenomics.</title>
        <authorList>
            <person name="Vandepol N."/>
            <person name="Liber J."/>
            <person name="Desiro A."/>
            <person name="Na H."/>
            <person name="Kennedy M."/>
            <person name="Barry K."/>
            <person name="Grigoriev I.V."/>
            <person name="Miller A.N."/>
            <person name="O'Donnell K."/>
            <person name="Stajich J.E."/>
            <person name="Bonito G."/>
        </authorList>
    </citation>
    <scope>NUCLEOTIDE SEQUENCE</scope>
    <source>
        <strain evidence="2">REB-010B</strain>
    </source>
</reference>
<dbReference type="OrthoDB" id="25002at2759"/>
<comment type="caution">
    <text evidence="2">The sequence shown here is derived from an EMBL/GenBank/DDBJ whole genome shotgun (WGS) entry which is preliminary data.</text>
</comment>
<protein>
    <submittedName>
        <fullName evidence="2">RNA polymerase II C-terminal domain kinase beta subunit</fullName>
    </submittedName>
</protein>
<dbReference type="InterPro" id="IPR043198">
    <property type="entry name" value="Cyclin/Ssn8"/>
</dbReference>
<dbReference type="PANTHER" id="PTHR10026">
    <property type="entry name" value="CYCLIN"/>
    <property type="match status" value="1"/>
</dbReference>
<dbReference type="Proteomes" id="UP000738325">
    <property type="component" value="Unassembled WGS sequence"/>
</dbReference>
<evidence type="ECO:0000259" key="1">
    <source>
        <dbReference type="Pfam" id="PF00134"/>
    </source>
</evidence>
<evidence type="ECO:0000313" key="2">
    <source>
        <dbReference type="EMBL" id="KAG0315622.1"/>
    </source>
</evidence>
<name>A0A9P6UR29_9FUNG</name>
<dbReference type="AlphaFoldDB" id="A0A9P6UR29"/>
<dbReference type="EMBL" id="JAAAIP010000526">
    <property type="protein sequence ID" value="KAG0315622.1"/>
    <property type="molecule type" value="Genomic_DNA"/>
</dbReference>
<dbReference type="InterPro" id="IPR006671">
    <property type="entry name" value="Cyclin_N"/>
</dbReference>